<evidence type="ECO:0000259" key="8">
    <source>
        <dbReference type="Pfam" id="PF18052"/>
    </source>
</evidence>
<dbReference type="Gene3D" id="1.10.10.10">
    <property type="entry name" value="Winged helix-like DNA-binding domain superfamily/Winged helix DNA-binding domain"/>
    <property type="match status" value="1"/>
</dbReference>
<dbReference type="CDD" id="cd14798">
    <property type="entry name" value="RX-CC_like"/>
    <property type="match status" value="1"/>
</dbReference>
<evidence type="ECO:0000259" key="7">
    <source>
        <dbReference type="Pfam" id="PF00931"/>
    </source>
</evidence>
<keyword evidence="3" id="KW-0677">Repeat</keyword>
<dbReference type="InterPro" id="IPR038005">
    <property type="entry name" value="RX-like_CC"/>
</dbReference>
<dbReference type="Proteomes" id="UP001188597">
    <property type="component" value="Unassembled WGS sequence"/>
</dbReference>
<dbReference type="Gene3D" id="1.10.8.430">
    <property type="entry name" value="Helical domain of apoptotic protease-activating factors"/>
    <property type="match status" value="1"/>
</dbReference>
<dbReference type="Pfam" id="PF18052">
    <property type="entry name" value="Rx_N"/>
    <property type="match status" value="1"/>
</dbReference>
<evidence type="ECO:0000259" key="10">
    <source>
        <dbReference type="Pfam" id="PF23598"/>
    </source>
</evidence>
<dbReference type="InterPro" id="IPR042197">
    <property type="entry name" value="Apaf_helical"/>
</dbReference>
<dbReference type="InterPro" id="IPR044974">
    <property type="entry name" value="Disease_R_plants"/>
</dbReference>
<dbReference type="InterPro" id="IPR041118">
    <property type="entry name" value="Rx_N"/>
</dbReference>
<proteinExistence type="inferred from homology"/>
<keyword evidence="5" id="KW-0611">Plant defense</keyword>
<evidence type="ECO:0000313" key="11">
    <source>
        <dbReference type="EMBL" id="KAK3001101.1"/>
    </source>
</evidence>
<dbReference type="InterPro" id="IPR055414">
    <property type="entry name" value="LRR_R13L4/SHOC2-like"/>
</dbReference>
<evidence type="ECO:0000313" key="12">
    <source>
        <dbReference type="Proteomes" id="UP001188597"/>
    </source>
</evidence>
<dbReference type="InterPro" id="IPR032675">
    <property type="entry name" value="LRR_dom_sf"/>
</dbReference>
<dbReference type="PANTHER" id="PTHR23155:SF1193">
    <property type="entry name" value="DISEASE RESISTANCE PROTEIN RPP13-RELATED"/>
    <property type="match status" value="1"/>
</dbReference>
<evidence type="ECO:0000256" key="3">
    <source>
        <dbReference type="ARBA" id="ARBA00022737"/>
    </source>
</evidence>
<keyword evidence="6" id="KW-0067">ATP-binding</keyword>
<name>A0AA88V3Q1_9ASTE</name>
<evidence type="ECO:0000256" key="2">
    <source>
        <dbReference type="ARBA" id="ARBA00022614"/>
    </source>
</evidence>
<feature type="domain" description="NB-ARC" evidence="7">
    <location>
        <begin position="165"/>
        <end position="329"/>
    </location>
</feature>
<dbReference type="GO" id="GO:0098542">
    <property type="term" value="P:defense response to other organism"/>
    <property type="evidence" value="ECO:0007669"/>
    <property type="project" value="TreeGrafter"/>
</dbReference>
<evidence type="ECO:0000256" key="1">
    <source>
        <dbReference type="ARBA" id="ARBA00008894"/>
    </source>
</evidence>
<dbReference type="InterPro" id="IPR058922">
    <property type="entry name" value="WHD_DRP"/>
</dbReference>
<dbReference type="Pfam" id="PF00931">
    <property type="entry name" value="NB-ARC"/>
    <property type="match status" value="1"/>
</dbReference>
<dbReference type="Pfam" id="PF23598">
    <property type="entry name" value="LRR_14"/>
    <property type="match status" value="1"/>
</dbReference>
<dbReference type="Gene3D" id="1.20.5.4130">
    <property type="match status" value="1"/>
</dbReference>
<dbReference type="Gene3D" id="3.80.10.10">
    <property type="entry name" value="Ribonuclease Inhibitor"/>
    <property type="match status" value="1"/>
</dbReference>
<evidence type="ECO:0000256" key="5">
    <source>
        <dbReference type="ARBA" id="ARBA00022821"/>
    </source>
</evidence>
<comment type="caution">
    <text evidence="11">The sequence shown here is derived from an EMBL/GenBank/DDBJ whole genome shotgun (WGS) entry which is preliminary data.</text>
</comment>
<accession>A0AA88V3Q1</accession>
<dbReference type="PRINTS" id="PR00364">
    <property type="entry name" value="DISEASERSIST"/>
</dbReference>
<dbReference type="InterPro" id="IPR002182">
    <property type="entry name" value="NB-ARC"/>
</dbReference>
<dbReference type="Gene3D" id="3.40.50.300">
    <property type="entry name" value="P-loop containing nucleotide triphosphate hydrolases"/>
    <property type="match status" value="1"/>
</dbReference>
<dbReference type="SUPFAM" id="SSF52058">
    <property type="entry name" value="L domain-like"/>
    <property type="match status" value="1"/>
</dbReference>
<reference evidence="11" key="1">
    <citation type="submission" date="2022-12" db="EMBL/GenBank/DDBJ databases">
        <title>Draft genome assemblies for two species of Escallonia (Escalloniales).</title>
        <authorList>
            <person name="Chanderbali A."/>
            <person name="Dervinis C."/>
            <person name="Anghel I."/>
            <person name="Soltis D."/>
            <person name="Soltis P."/>
            <person name="Zapata F."/>
        </authorList>
    </citation>
    <scope>NUCLEOTIDE SEQUENCE</scope>
    <source>
        <strain evidence="11">UCBG64.0493</strain>
        <tissue evidence="11">Leaf</tissue>
    </source>
</reference>
<feature type="domain" description="Disease resistance protein winged helix" evidence="9">
    <location>
        <begin position="410"/>
        <end position="480"/>
    </location>
</feature>
<dbReference type="InterPro" id="IPR036388">
    <property type="entry name" value="WH-like_DNA-bd_sf"/>
</dbReference>
<dbReference type="Pfam" id="PF23559">
    <property type="entry name" value="WHD_DRP"/>
    <property type="match status" value="1"/>
</dbReference>
<sequence length="866" mass="98037">MADAVLGVLLDTLTRLPSQEANLVLGVEDELKSLEQELKLTHFYLMDLEEKGKEQDIVREYANQIRGLVHEAEDLIDAHVANIAQQRGDNILQKVARTAARIAKRRTVAAKINGIKTKFEALYKNRDKFDIQIAQKKESAVEDDLSRSARWHMPFEKADVVGFEADAQTILQQLLGGYAEREIIPILGMGGSGKTTLARNLFHHPAVVHHFDYQTWVCVSQVGNNVREFLKALMKNAMAGDETTEEIRHKIFRILKSQRYLIVLDDVWETEWVEKLERFLPKNALGSRVILTTRIEGVALTVNPSPHNLKLLSLESSWELLSKRVFRGKECPPELKVPGSDIAKKCGGLPLAIVVIAGVLLKIEKTVRWWSTVSSRVGDILCVGQIIEIFKLSYENLPYNLRPCFLYFGLYPVDSRISSRQLVKLWIAEGFIAKKEGMQVEEVAEGYLEDLIGRNLINLVEKKFDGGIKSCSIHGLLHDFCISKASQEKFLEVCGDYSSSPGNARRLAVHSSTIRHISSCESSSTLRSLLCFGKDEERLSSIHLKCLYKGYMLLKVLDLWGVVVDDIPSKIENLICLRYLRLKSDSARNLPSSLCNIFNLQTLEIVAPLIERPQVNIWKLRELRHFYFYSEAVLPEPPKKKVDGGDVCLSNLQTLSSISPDSCTESIVSELPNLVKLGIYGDLEMHKDLVFKNLSKLKLLRKLKLKRYRVYGSLARIPDEVKFPPTLIKLTLSQTELQSDPMQQVGQLPNLRVLKLIDGAYIGGELDCTKCGGFPKLEVLKLVNLGITHWNVSIDSMKSLRNVVINRCGKLDRLSSALKNIATLKEMHIWWPNERVVTCARDVETYKGNEQFKLMIYHPENREGVQ</sequence>
<evidence type="ECO:0000259" key="9">
    <source>
        <dbReference type="Pfam" id="PF23559"/>
    </source>
</evidence>
<dbReference type="GO" id="GO:0051607">
    <property type="term" value="P:defense response to virus"/>
    <property type="evidence" value="ECO:0007669"/>
    <property type="project" value="UniProtKB-ARBA"/>
</dbReference>
<dbReference type="InterPro" id="IPR027417">
    <property type="entry name" value="P-loop_NTPase"/>
</dbReference>
<dbReference type="PANTHER" id="PTHR23155">
    <property type="entry name" value="DISEASE RESISTANCE PROTEIN RP"/>
    <property type="match status" value="1"/>
</dbReference>
<dbReference type="GO" id="GO:0043531">
    <property type="term" value="F:ADP binding"/>
    <property type="evidence" value="ECO:0007669"/>
    <property type="project" value="InterPro"/>
</dbReference>
<evidence type="ECO:0000256" key="4">
    <source>
        <dbReference type="ARBA" id="ARBA00022741"/>
    </source>
</evidence>
<keyword evidence="2" id="KW-0433">Leucine-rich repeat</keyword>
<feature type="domain" description="Disease resistance R13L4/SHOC-2-like LRR" evidence="10">
    <location>
        <begin position="526"/>
        <end position="706"/>
    </location>
</feature>
<dbReference type="GO" id="GO:0005524">
    <property type="term" value="F:ATP binding"/>
    <property type="evidence" value="ECO:0007669"/>
    <property type="project" value="UniProtKB-KW"/>
</dbReference>
<dbReference type="EMBL" id="JAVXUP010002847">
    <property type="protein sequence ID" value="KAK3001101.1"/>
    <property type="molecule type" value="Genomic_DNA"/>
</dbReference>
<organism evidence="11 12">
    <name type="scientific">Escallonia herrerae</name>
    <dbReference type="NCBI Taxonomy" id="1293975"/>
    <lineage>
        <taxon>Eukaryota</taxon>
        <taxon>Viridiplantae</taxon>
        <taxon>Streptophyta</taxon>
        <taxon>Embryophyta</taxon>
        <taxon>Tracheophyta</taxon>
        <taxon>Spermatophyta</taxon>
        <taxon>Magnoliopsida</taxon>
        <taxon>eudicotyledons</taxon>
        <taxon>Gunneridae</taxon>
        <taxon>Pentapetalae</taxon>
        <taxon>asterids</taxon>
        <taxon>campanulids</taxon>
        <taxon>Escalloniales</taxon>
        <taxon>Escalloniaceae</taxon>
        <taxon>Escallonia</taxon>
    </lineage>
</organism>
<dbReference type="FunFam" id="1.10.10.10:FF:000322">
    <property type="entry name" value="Probable disease resistance protein At1g63360"/>
    <property type="match status" value="1"/>
</dbReference>
<dbReference type="FunFam" id="3.40.50.300:FF:001091">
    <property type="entry name" value="Probable disease resistance protein At1g61300"/>
    <property type="match status" value="1"/>
</dbReference>
<keyword evidence="4" id="KW-0547">Nucleotide-binding</keyword>
<evidence type="ECO:0000256" key="6">
    <source>
        <dbReference type="ARBA" id="ARBA00022840"/>
    </source>
</evidence>
<dbReference type="SUPFAM" id="SSF52540">
    <property type="entry name" value="P-loop containing nucleoside triphosphate hydrolases"/>
    <property type="match status" value="1"/>
</dbReference>
<dbReference type="AlphaFoldDB" id="A0AA88V3Q1"/>
<feature type="domain" description="Disease resistance N-terminal" evidence="8">
    <location>
        <begin position="5"/>
        <end position="93"/>
    </location>
</feature>
<gene>
    <name evidence="11" type="ORF">RJ639_021544</name>
</gene>
<protein>
    <submittedName>
        <fullName evidence="11">Uncharacterized protein</fullName>
    </submittedName>
</protein>
<keyword evidence="12" id="KW-1185">Reference proteome</keyword>
<comment type="similarity">
    <text evidence="1">Belongs to the disease resistance NB-LRR family.</text>
</comment>